<sequence length="675" mass="76595">MMDQPSSSPTREHPNLPPGVLLSSMIWLNHPEPLLPAPSNSRAERMSDPCFCASSGETVHTINDLANRMRERPRIQRRLNGTASQGVFTAIEPELELESDNKRRFREVFGSKNDGSIYTCEERLAALEERSRKRQKLDDTTDETTTPDNGKAAFRPAHRRLEPEKSCLKRTLATQDSTSAGPSGADQDPLSQEQASSEQRSIPSPAKLRVTFSDAPVIWILPRNKKSKRDEDDSQEVGGETHSKSCRSKAGASHNKMPVSLADARLEKKTNRRLARAEKYKDLYEARYHEKLERFKEKRRAEINLLSGQEYHDALAGIPHEENVSRKANRAWAVVRYQQRAGNRKPHFFKPRECKNLCNRVKRSKTTLVTCINPNNHNTTEPRANSSSVKIDQSQPSIEVEQRQLSLKMKGGQLDSPVNDDQPTLSTEVAQPKRPVVGLEEYESMFLPAVIESPQPATHRHAKPNKSCLKTKTTVYNGHTASKMYGFMYDPPKQSTNHHIPQQHGQPSDNKPQTQRMVKFTDKTTCLDTKELYRPHNRDRREWKQSGKSARRAWRKSGKSYTEAMKEVKKEGFVLELSLDDSTYDFITDDDLLLGYFWRTVYEAAYGNGMAAFIARWKKSCASRGQEPQLQSPDRDLVERDLCQDVSLGIETLIRSVTRPGDKSPQASRMALTGV</sequence>
<evidence type="ECO:0000256" key="1">
    <source>
        <dbReference type="SAM" id="MobiDB-lite"/>
    </source>
</evidence>
<feature type="region of interest" description="Disordered" evidence="1">
    <location>
        <begin position="223"/>
        <end position="261"/>
    </location>
</feature>
<keyword evidence="3" id="KW-1185">Reference proteome</keyword>
<gene>
    <name evidence="2" type="ORF">QBC41DRAFT_341593</name>
</gene>
<comment type="caution">
    <text evidence="2">The sequence shown here is derived from an EMBL/GenBank/DDBJ whole genome shotgun (WGS) entry which is preliminary data.</text>
</comment>
<evidence type="ECO:0000313" key="2">
    <source>
        <dbReference type="EMBL" id="KAK0658314.1"/>
    </source>
</evidence>
<evidence type="ECO:0000313" key="3">
    <source>
        <dbReference type="Proteomes" id="UP001174997"/>
    </source>
</evidence>
<dbReference type="AlphaFoldDB" id="A0AA39YTG5"/>
<feature type="region of interest" description="Disordered" evidence="1">
    <location>
        <begin position="491"/>
        <end position="513"/>
    </location>
</feature>
<accession>A0AA39YTG5</accession>
<feature type="region of interest" description="Disordered" evidence="1">
    <location>
        <begin position="373"/>
        <end position="396"/>
    </location>
</feature>
<feature type="compositionally biased region" description="Basic and acidic residues" evidence="1">
    <location>
        <begin position="129"/>
        <end position="139"/>
    </location>
</feature>
<organism evidence="2 3">
    <name type="scientific">Cercophora samala</name>
    <dbReference type="NCBI Taxonomy" id="330535"/>
    <lineage>
        <taxon>Eukaryota</taxon>
        <taxon>Fungi</taxon>
        <taxon>Dikarya</taxon>
        <taxon>Ascomycota</taxon>
        <taxon>Pezizomycotina</taxon>
        <taxon>Sordariomycetes</taxon>
        <taxon>Sordariomycetidae</taxon>
        <taxon>Sordariales</taxon>
        <taxon>Lasiosphaeriaceae</taxon>
        <taxon>Cercophora</taxon>
    </lineage>
</organism>
<reference evidence="2" key="1">
    <citation type="submission" date="2023-06" db="EMBL/GenBank/DDBJ databases">
        <title>Genome-scale phylogeny and comparative genomics of the fungal order Sordariales.</title>
        <authorList>
            <consortium name="Lawrence Berkeley National Laboratory"/>
            <person name="Hensen N."/>
            <person name="Bonometti L."/>
            <person name="Westerberg I."/>
            <person name="Brannstrom I.O."/>
            <person name="Guillou S."/>
            <person name="Cros-Aarteil S."/>
            <person name="Calhoun S."/>
            <person name="Haridas S."/>
            <person name="Kuo A."/>
            <person name="Mondo S."/>
            <person name="Pangilinan J."/>
            <person name="Riley R."/>
            <person name="Labutti K."/>
            <person name="Andreopoulos B."/>
            <person name="Lipzen A."/>
            <person name="Chen C."/>
            <person name="Yanf M."/>
            <person name="Daum C."/>
            <person name="Ng V."/>
            <person name="Clum A."/>
            <person name="Steindorff A."/>
            <person name="Ohm R."/>
            <person name="Martin F."/>
            <person name="Silar P."/>
            <person name="Natvig D."/>
            <person name="Lalanne C."/>
            <person name="Gautier V."/>
            <person name="Ament-Velasquez S.L."/>
            <person name="Kruys A."/>
            <person name="Hutchinson M.I."/>
            <person name="Powell A.J."/>
            <person name="Barry K."/>
            <person name="Miller A.N."/>
            <person name="Grigoriev I.V."/>
            <person name="Debuchy R."/>
            <person name="Gladieux P."/>
            <person name="Thoren M.H."/>
            <person name="Johannesson H."/>
        </authorList>
    </citation>
    <scope>NUCLEOTIDE SEQUENCE</scope>
    <source>
        <strain evidence="2">CBS 307.81</strain>
    </source>
</reference>
<feature type="compositionally biased region" description="Polar residues" evidence="1">
    <location>
        <begin position="172"/>
        <end position="181"/>
    </location>
</feature>
<feature type="compositionally biased region" description="Polar residues" evidence="1">
    <location>
        <begin position="189"/>
        <end position="202"/>
    </location>
</feature>
<dbReference type="EMBL" id="JAULSY010000208">
    <property type="protein sequence ID" value="KAK0658314.1"/>
    <property type="molecule type" value="Genomic_DNA"/>
</dbReference>
<dbReference type="Proteomes" id="UP001174997">
    <property type="component" value="Unassembled WGS sequence"/>
</dbReference>
<protein>
    <submittedName>
        <fullName evidence="2">Uncharacterized protein</fullName>
    </submittedName>
</protein>
<feature type="compositionally biased region" description="Polar residues" evidence="1">
    <location>
        <begin position="493"/>
        <end position="513"/>
    </location>
</feature>
<name>A0AA39YTG5_9PEZI</name>
<proteinExistence type="predicted"/>
<feature type="region of interest" description="Disordered" evidence="1">
    <location>
        <begin position="129"/>
        <end position="207"/>
    </location>
</feature>